<feature type="transmembrane region" description="Helical" evidence="2">
    <location>
        <begin position="162"/>
        <end position="185"/>
    </location>
</feature>
<evidence type="ECO:0000313" key="5">
    <source>
        <dbReference type="Proteomes" id="UP001305779"/>
    </source>
</evidence>
<dbReference type="InterPro" id="IPR049326">
    <property type="entry name" value="Rhodopsin_dom_fungi"/>
</dbReference>
<sequence length="375" mass="41761">MAEIDTSNWTPGTRYFTQITDDNHSGWLYIITLLSFVYVIIAFVIRFIVKYGMYGHDDWALLVSTVLAVGQYIAVLAGLSKGLGKSSTLLSNSQIDEIQRYSASYAFLYILAHCGSKISTGILTLRLFENGRTRNTYLCWFLVAASAVFGLGSILSLALSRWYVVLALDVITETLLVVVPVFLLLDILIKRSAKITVTIVFGVRLVDIIFAALNLSRVASVIANPDPPLDIVPSLIWTQTELLWSILAASLPCLKTFMRPFDKIDEETWRSNNNMYSSGRSGRSWKDTRDRDGVVPLKAVRGQKEGVVLSASGNDSRSLGLRPENIMHSVEISHPNTADAESEGRKSWGSQDRIIKAQTDFEIRREGGRDPYEIP</sequence>
<gene>
    <name evidence="4" type="ORF">PRZ48_006580</name>
</gene>
<organism evidence="4 5">
    <name type="scientific">Zasmidium cellare</name>
    <name type="common">Wine cellar mold</name>
    <name type="synonym">Racodium cellare</name>
    <dbReference type="NCBI Taxonomy" id="395010"/>
    <lineage>
        <taxon>Eukaryota</taxon>
        <taxon>Fungi</taxon>
        <taxon>Dikarya</taxon>
        <taxon>Ascomycota</taxon>
        <taxon>Pezizomycotina</taxon>
        <taxon>Dothideomycetes</taxon>
        <taxon>Dothideomycetidae</taxon>
        <taxon>Mycosphaerellales</taxon>
        <taxon>Mycosphaerellaceae</taxon>
        <taxon>Zasmidium</taxon>
    </lineage>
</organism>
<protein>
    <recommendedName>
        <fullName evidence="3">Rhodopsin domain-containing protein</fullName>
    </recommendedName>
</protein>
<dbReference type="EMBL" id="JAXOVC010000004">
    <property type="protein sequence ID" value="KAK4503152.1"/>
    <property type="molecule type" value="Genomic_DNA"/>
</dbReference>
<feature type="transmembrane region" description="Helical" evidence="2">
    <location>
        <begin position="103"/>
        <end position="125"/>
    </location>
</feature>
<evidence type="ECO:0000259" key="3">
    <source>
        <dbReference type="Pfam" id="PF20684"/>
    </source>
</evidence>
<feature type="transmembrane region" description="Helical" evidence="2">
    <location>
        <begin position="137"/>
        <end position="156"/>
    </location>
</feature>
<dbReference type="PANTHER" id="PTHR39614:SF2">
    <property type="entry name" value="INTEGRAL MEMBRANE PROTEIN"/>
    <property type="match status" value="1"/>
</dbReference>
<accession>A0ABR0ENU8</accession>
<proteinExistence type="predicted"/>
<evidence type="ECO:0000256" key="1">
    <source>
        <dbReference type="SAM" id="MobiDB-lite"/>
    </source>
</evidence>
<feature type="transmembrane region" description="Helical" evidence="2">
    <location>
        <begin position="27"/>
        <end position="49"/>
    </location>
</feature>
<keyword evidence="5" id="KW-1185">Reference proteome</keyword>
<name>A0ABR0ENU8_ZASCE</name>
<keyword evidence="2" id="KW-0472">Membrane</keyword>
<dbReference type="Proteomes" id="UP001305779">
    <property type="component" value="Unassembled WGS sequence"/>
</dbReference>
<comment type="caution">
    <text evidence="4">The sequence shown here is derived from an EMBL/GenBank/DDBJ whole genome shotgun (WGS) entry which is preliminary data.</text>
</comment>
<keyword evidence="2" id="KW-0812">Transmembrane</keyword>
<dbReference type="Pfam" id="PF20684">
    <property type="entry name" value="Fung_rhodopsin"/>
    <property type="match status" value="2"/>
</dbReference>
<reference evidence="4 5" key="1">
    <citation type="journal article" date="2023" name="G3 (Bethesda)">
        <title>A chromosome-level genome assembly of Zasmidium syzygii isolated from banana leaves.</title>
        <authorList>
            <person name="van Westerhoven A.C."/>
            <person name="Mehrabi R."/>
            <person name="Talebi R."/>
            <person name="Steentjes M.B.F."/>
            <person name="Corcolon B."/>
            <person name="Chong P.A."/>
            <person name="Kema G.H.J."/>
            <person name="Seidl M.F."/>
        </authorList>
    </citation>
    <scope>NUCLEOTIDE SEQUENCE [LARGE SCALE GENOMIC DNA]</scope>
    <source>
        <strain evidence="4 5">P124</strain>
    </source>
</reference>
<feature type="transmembrane region" description="Helical" evidence="2">
    <location>
        <begin position="61"/>
        <end position="83"/>
    </location>
</feature>
<keyword evidence="2" id="KW-1133">Transmembrane helix</keyword>
<evidence type="ECO:0000313" key="4">
    <source>
        <dbReference type="EMBL" id="KAK4503152.1"/>
    </source>
</evidence>
<feature type="domain" description="Rhodopsin" evidence="3">
    <location>
        <begin position="161"/>
        <end position="258"/>
    </location>
</feature>
<dbReference type="PANTHER" id="PTHR39614">
    <property type="entry name" value="INTEGRAL MEMBRANE PROTEIN"/>
    <property type="match status" value="1"/>
</dbReference>
<feature type="domain" description="Rhodopsin" evidence="3">
    <location>
        <begin position="44"/>
        <end position="155"/>
    </location>
</feature>
<feature type="region of interest" description="Disordered" evidence="1">
    <location>
        <begin position="334"/>
        <end position="354"/>
    </location>
</feature>
<evidence type="ECO:0000256" key="2">
    <source>
        <dbReference type="SAM" id="Phobius"/>
    </source>
</evidence>